<dbReference type="SUPFAM" id="SSF52058">
    <property type="entry name" value="L domain-like"/>
    <property type="match status" value="1"/>
</dbReference>
<keyword evidence="1" id="KW-0433">Leucine-rich repeat</keyword>
<protein>
    <submittedName>
        <fullName evidence="4">Uncharacterized protein</fullName>
    </submittedName>
</protein>
<organism evidence="4 5">
    <name type="scientific">Trichoplax adhaerens</name>
    <name type="common">Trichoplax reptans</name>
    <dbReference type="NCBI Taxonomy" id="10228"/>
    <lineage>
        <taxon>Eukaryota</taxon>
        <taxon>Metazoa</taxon>
        <taxon>Placozoa</taxon>
        <taxon>Uniplacotomia</taxon>
        <taxon>Trichoplacea</taxon>
        <taxon>Trichoplacidae</taxon>
        <taxon>Trichoplax</taxon>
    </lineage>
</organism>
<evidence type="ECO:0000256" key="2">
    <source>
        <dbReference type="ARBA" id="ARBA00022729"/>
    </source>
</evidence>
<dbReference type="PANTHER" id="PTHR24373:SF275">
    <property type="entry name" value="TIR DOMAIN-CONTAINING PROTEIN"/>
    <property type="match status" value="1"/>
</dbReference>
<keyword evidence="2" id="KW-0732">Signal</keyword>
<accession>B3RMC9</accession>
<name>B3RMC9_TRIAD</name>
<gene>
    <name evidence="4" type="ORF">TRIADDRAFT_53904</name>
</gene>
<dbReference type="InParanoid" id="B3RMC9"/>
<dbReference type="InterPro" id="IPR050328">
    <property type="entry name" value="Dev_Immune_Receptor"/>
</dbReference>
<proteinExistence type="predicted"/>
<reference evidence="4 5" key="1">
    <citation type="journal article" date="2008" name="Nature">
        <title>The Trichoplax genome and the nature of placozoans.</title>
        <authorList>
            <person name="Srivastava M."/>
            <person name="Begovic E."/>
            <person name="Chapman J."/>
            <person name="Putnam N.H."/>
            <person name="Hellsten U."/>
            <person name="Kawashima T."/>
            <person name="Kuo A."/>
            <person name="Mitros T."/>
            <person name="Salamov A."/>
            <person name="Carpenter M.L."/>
            <person name="Signorovitch A.Y."/>
            <person name="Moreno M.A."/>
            <person name="Kamm K."/>
            <person name="Grimwood J."/>
            <person name="Schmutz J."/>
            <person name="Shapiro H."/>
            <person name="Grigoriev I.V."/>
            <person name="Buss L.W."/>
            <person name="Schierwater B."/>
            <person name="Dellaporta S.L."/>
            <person name="Rokhsar D.S."/>
        </authorList>
    </citation>
    <scope>NUCLEOTIDE SEQUENCE [LARGE SCALE GENOMIC DNA]</scope>
    <source>
        <strain evidence="4 5">Grell-BS-1999</strain>
    </source>
</reference>
<evidence type="ECO:0000256" key="1">
    <source>
        <dbReference type="ARBA" id="ARBA00022614"/>
    </source>
</evidence>
<dbReference type="SMART" id="SM00369">
    <property type="entry name" value="LRR_TYP"/>
    <property type="match status" value="6"/>
</dbReference>
<dbReference type="HOGENOM" id="CLU_1087139_0_0_1"/>
<dbReference type="InterPro" id="IPR003591">
    <property type="entry name" value="Leu-rich_rpt_typical-subtyp"/>
</dbReference>
<dbReference type="PhylomeDB" id="B3RMC9"/>
<dbReference type="KEGG" id="tad:TRIADDRAFT_53904"/>
<dbReference type="eggNOG" id="KOG0619">
    <property type="taxonomic scope" value="Eukaryota"/>
</dbReference>
<evidence type="ECO:0000313" key="4">
    <source>
        <dbReference type="EMBL" id="EDV27828.1"/>
    </source>
</evidence>
<keyword evidence="5" id="KW-1185">Reference proteome</keyword>
<dbReference type="Proteomes" id="UP000009022">
    <property type="component" value="Unassembled WGS sequence"/>
</dbReference>
<dbReference type="AlphaFoldDB" id="B3RMC9"/>
<dbReference type="PANTHER" id="PTHR24373">
    <property type="entry name" value="SLIT RELATED LEUCINE-RICH REPEAT NEURONAL PROTEIN"/>
    <property type="match status" value="1"/>
</dbReference>
<dbReference type="CTD" id="6750877"/>
<keyword evidence="3" id="KW-0677">Repeat</keyword>
<dbReference type="Gene3D" id="3.80.10.10">
    <property type="entry name" value="Ribonuclease Inhibitor"/>
    <property type="match status" value="2"/>
</dbReference>
<dbReference type="Pfam" id="PF13855">
    <property type="entry name" value="LRR_8"/>
    <property type="match status" value="2"/>
</dbReference>
<dbReference type="RefSeq" id="XP_002109662.1">
    <property type="nucleotide sequence ID" value="XM_002109626.1"/>
</dbReference>
<dbReference type="SMART" id="SM00365">
    <property type="entry name" value="LRR_SD22"/>
    <property type="match status" value="3"/>
</dbReference>
<dbReference type="EMBL" id="DS985242">
    <property type="protein sequence ID" value="EDV27828.1"/>
    <property type="molecule type" value="Genomic_DNA"/>
</dbReference>
<dbReference type="GeneID" id="6750877"/>
<dbReference type="InterPro" id="IPR001611">
    <property type="entry name" value="Leu-rich_rpt"/>
</dbReference>
<sequence>MAQMLTFTYCNQSSLVDNEIITLNKEDFANLTQLEELSLAKNDIHTITNAFHGLSSLKTLSMQHNLIGSLEGNSLRNLISMTHLKLAGNNIAELQNPIRHFNLLNLDISSNPITLSKIVGKIDIIVKSYLQTIIASNCLISDIYGIGFHFFTQLSTLVINDNNLEYLDMSSFRKESSKLMELNLSTNKLSDVCKESLAFHFAKIERLDLSRNNINVLEERCFRGLLQLRTLFCNIVYKIFENETCTDFYKEIRLGI</sequence>
<dbReference type="OrthoDB" id="676979at2759"/>
<evidence type="ECO:0000256" key="3">
    <source>
        <dbReference type="ARBA" id="ARBA00022737"/>
    </source>
</evidence>
<dbReference type="InterPro" id="IPR032675">
    <property type="entry name" value="LRR_dom_sf"/>
</dbReference>
<evidence type="ECO:0000313" key="5">
    <source>
        <dbReference type="Proteomes" id="UP000009022"/>
    </source>
</evidence>